<feature type="domain" description="HicB-like antitoxin of toxin-antitoxin system" evidence="1">
    <location>
        <begin position="3"/>
        <end position="88"/>
    </location>
</feature>
<dbReference type="Proteomes" id="UP000271003">
    <property type="component" value="Chromosome"/>
</dbReference>
<proteinExistence type="predicted"/>
<sequence length="95" mass="10440">MKYPVAVWKSEETEPLAYTAVVPDLPGVVTEVDAFEEIEAAVREAAAGWMEAERDAGAVIPEASSVEKYANEEEYARSTWLLVELDNEVPHASTL</sequence>
<dbReference type="Gene3D" id="3.30.160.250">
    <property type="match status" value="1"/>
</dbReference>
<accession>A0A2Z6IFV2</accession>
<organism evidence="2 3">
    <name type="scientific">Sutterella megalosphaeroides</name>
    <dbReference type="NCBI Taxonomy" id="2494234"/>
    <lineage>
        <taxon>Bacteria</taxon>
        <taxon>Pseudomonadati</taxon>
        <taxon>Pseudomonadota</taxon>
        <taxon>Betaproteobacteria</taxon>
        <taxon>Burkholderiales</taxon>
        <taxon>Sutterellaceae</taxon>
        <taxon>Sutterella</taxon>
    </lineage>
</organism>
<evidence type="ECO:0000313" key="2">
    <source>
        <dbReference type="EMBL" id="BBF23606.1"/>
    </source>
</evidence>
<dbReference type="InterPro" id="IPR031807">
    <property type="entry name" value="HicB-like"/>
</dbReference>
<dbReference type="SUPFAM" id="SSF143100">
    <property type="entry name" value="TTHA1013/TTHA0281-like"/>
    <property type="match status" value="1"/>
</dbReference>
<dbReference type="OrthoDB" id="8944423at2"/>
<protein>
    <recommendedName>
        <fullName evidence="1">HicB-like antitoxin of toxin-antitoxin system domain-containing protein</fullName>
    </recommendedName>
</protein>
<dbReference type="Pfam" id="PF15919">
    <property type="entry name" value="HicB_lk_antitox"/>
    <property type="match status" value="1"/>
</dbReference>
<reference evidence="2 3" key="1">
    <citation type="journal article" date="2018" name="Int. J. Syst. Evol. Microbiol.">
        <title>Mesosutterella multiformis gen. nov., sp. nov., a member of the family Sutterellaceae and Sutterella megalosphaeroides sp. nov., isolated from human faeces.</title>
        <authorList>
            <person name="Sakamoto M."/>
            <person name="Ikeyama N."/>
            <person name="Kunihiro T."/>
            <person name="Iino T."/>
            <person name="Yuki M."/>
            <person name="Ohkuma M."/>
        </authorList>
    </citation>
    <scope>NUCLEOTIDE SEQUENCE [LARGE SCALE GENOMIC DNA]</scope>
    <source>
        <strain evidence="2 3">6FBBBH3</strain>
    </source>
</reference>
<name>A0A2Z6IFV2_9BURK</name>
<dbReference type="KEGG" id="sutt:SUTMEG_14970"/>
<evidence type="ECO:0000259" key="1">
    <source>
        <dbReference type="Pfam" id="PF15919"/>
    </source>
</evidence>
<evidence type="ECO:0000313" key="3">
    <source>
        <dbReference type="Proteomes" id="UP000271003"/>
    </source>
</evidence>
<dbReference type="RefSeq" id="WP_120177193.1">
    <property type="nucleotide sequence ID" value="NZ_AP018786.1"/>
</dbReference>
<gene>
    <name evidence="2" type="ORF">SUTMEG_14970</name>
</gene>
<dbReference type="AlphaFoldDB" id="A0A2Z6IFV2"/>
<keyword evidence="3" id="KW-1185">Reference proteome</keyword>
<dbReference type="EMBL" id="AP018786">
    <property type="protein sequence ID" value="BBF23606.1"/>
    <property type="molecule type" value="Genomic_DNA"/>
</dbReference>
<dbReference type="InterPro" id="IPR035069">
    <property type="entry name" value="TTHA1013/TTHA0281-like"/>
</dbReference>